<dbReference type="OrthoDB" id="10068225at2759"/>
<feature type="compositionally biased region" description="Basic residues" evidence="1">
    <location>
        <begin position="1"/>
        <end position="10"/>
    </location>
</feature>
<dbReference type="EMBL" id="VTPC01001093">
    <property type="protein sequence ID" value="KAF2903157.1"/>
    <property type="molecule type" value="Genomic_DNA"/>
</dbReference>
<evidence type="ECO:0000313" key="2">
    <source>
        <dbReference type="EMBL" id="KAF2903157.1"/>
    </source>
</evidence>
<protein>
    <submittedName>
        <fullName evidence="2">Uncharacterized protein</fullName>
    </submittedName>
</protein>
<feature type="compositionally biased region" description="Basic and acidic residues" evidence="1">
    <location>
        <begin position="93"/>
        <end position="102"/>
    </location>
</feature>
<keyword evidence="3" id="KW-1185">Reference proteome</keyword>
<organism evidence="2 3">
    <name type="scientific">Ignelater luminosus</name>
    <name type="common">Cucubano</name>
    <name type="synonym">Pyrophorus luminosus</name>
    <dbReference type="NCBI Taxonomy" id="2038154"/>
    <lineage>
        <taxon>Eukaryota</taxon>
        <taxon>Metazoa</taxon>
        <taxon>Ecdysozoa</taxon>
        <taxon>Arthropoda</taxon>
        <taxon>Hexapoda</taxon>
        <taxon>Insecta</taxon>
        <taxon>Pterygota</taxon>
        <taxon>Neoptera</taxon>
        <taxon>Endopterygota</taxon>
        <taxon>Coleoptera</taxon>
        <taxon>Polyphaga</taxon>
        <taxon>Elateriformia</taxon>
        <taxon>Elateroidea</taxon>
        <taxon>Elateridae</taxon>
        <taxon>Agrypninae</taxon>
        <taxon>Pyrophorini</taxon>
        <taxon>Ignelater</taxon>
    </lineage>
</organism>
<dbReference type="AlphaFoldDB" id="A0A8K0DH98"/>
<feature type="region of interest" description="Disordered" evidence="1">
    <location>
        <begin position="1"/>
        <end position="37"/>
    </location>
</feature>
<comment type="caution">
    <text evidence="2">The sequence shown here is derived from an EMBL/GenBank/DDBJ whole genome shotgun (WGS) entry which is preliminary data.</text>
</comment>
<gene>
    <name evidence="2" type="ORF">ILUMI_03027</name>
</gene>
<name>A0A8K0DH98_IGNLU</name>
<accession>A0A8K0DH98</accession>
<feature type="region of interest" description="Disordered" evidence="1">
    <location>
        <begin position="80"/>
        <end position="102"/>
    </location>
</feature>
<sequence length="173" mass="20895">MEKSRRKFSHQYHLIYSNQSDNVPSPDGQGKHEPGVKITENTIALTKKHIRFYQPRKDQRWCYKYDLKKPEDQAEKLEKYELHKKRKDAANSAKKEDDERDKNDRTFVTVNFDLEAVLYCPLFFANPYFINESWQYTPLPFMKQQRNRVIVSYGRKRQARGEQRKSPHVYQYL</sequence>
<dbReference type="Proteomes" id="UP000801492">
    <property type="component" value="Unassembled WGS sequence"/>
</dbReference>
<evidence type="ECO:0000313" key="3">
    <source>
        <dbReference type="Proteomes" id="UP000801492"/>
    </source>
</evidence>
<evidence type="ECO:0000256" key="1">
    <source>
        <dbReference type="SAM" id="MobiDB-lite"/>
    </source>
</evidence>
<proteinExistence type="predicted"/>
<reference evidence="2" key="1">
    <citation type="submission" date="2019-08" db="EMBL/GenBank/DDBJ databases">
        <title>The genome of the North American firefly Photinus pyralis.</title>
        <authorList>
            <consortium name="Photinus pyralis genome working group"/>
            <person name="Fallon T.R."/>
            <person name="Sander Lower S.E."/>
            <person name="Weng J.-K."/>
        </authorList>
    </citation>
    <scope>NUCLEOTIDE SEQUENCE</scope>
    <source>
        <strain evidence="2">TRF0915ILg1</strain>
        <tissue evidence="2">Whole body</tissue>
    </source>
</reference>